<reference evidence="2 3" key="1">
    <citation type="submission" date="2024-09" db="EMBL/GenBank/DDBJ databases">
        <authorList>
            <person name="Sun Q."/>
            <person name="Mori K."/>
        </authorList>
    </citation>
    <scope>NUCLEOTIDE SEQUENCE [LARGE SCALE GENOMIC DNA]</scope>
    <source>
        <strain evidence="2 3">CCM 7904</strain>
    </source>
</reference>
<gene>
    <name evidence="2" type="ORF">ACFFIZ_01255</name>
</gene>
<sequence length="278" mass="29279">MGGVVLSVFGVVIILVVSYDFLRTTVSLSGTGFISRTIGDVLWRLGSSAAAALERRRGVSIRGLLGPSILFAIAGTWVLLHLVGYVLIFRSGRSLWHPDTGAPATMVETIAFAGSTLSTLGASTVTVTSGGWDMLSMIVALNGMIVLTLSVSFLLSIVQTTNSARTFASRFRFLKSATPDGAAAERIEGLGPDLLGVVVMLTASPLPRFFVPGDPVMDFPTAIAELCDMARRGTLSPSSEIVSALRLLGRHLGKSSDGDDLAAARAWAERHTIVRASS</sequence>
<organism evidence="2 3">
    <name type="scientific">Paracoccus rhizosphaerae</name>
    <dbReference type="NCBI Taxonomy" id="1133347"/>
    <lineage>
        <taxon>Bacteria</taxon>
        <taxon>Pseudomonadati</taxon>
        <taxon>Pseudomonadota</taxon>
        <taxon>Alphaproteobacteria</taxon>
        <taxon>Rhodobacterales</taxon>
        <taxon>Paracoccaceae</taxon>
        <taxon>Paracoccus</taxon>
    </lineage>
</organism>
<comment type="caution">
    <text evidence="2">The sequence shown here is derived from an EMBL/GenBank/DDBJ whole genome shotgun (WGS) entry which is preliminary data.</text>
</comment>
<accession>A0ABV6CE54</accession>
<evidence type="ECO:0000313" key="2">
    <source>
        <dbReference type="EMBL" id="MFC0199006.1"/>
    </source>
</evidence>
<protein>
    <recommendedName>
        <fullName evidence="4">Ion channel</fullName>
    </recommendedName>
</protein>
<feature type="transmembrane region" description="Helical" evidence="1">
    <location>
        <begin position="134"/>
        <end position="158"/>
    </location>
</feature>
<keyword evidence="1" id="KW-0812">Transmembrane</keyword>
<dbReference type="RefSeq" id="WP_265508807.1">
    <property type="nucleotide sequence ID" value="NZ_JAOTBE010000117.1"/>
</dbReference>
<evidence type="ECO:0000313" key="3">
    <source>
        <dbReference type="Proteomes" id="UP001589795"/>
    </source>
</evidence>
<evidence type="ECO:0008006" key="4">
    <source>
        <dbReference type="Google" id="ProtNLM"/>
    </source>
</evidence>
<feature type="transmembrane region" description="Helical" evidence="1">
    <location>
        <begin position="64"/>
        <end position="88"/>
    </location>
</feature>
<keyword evidence="3" id="KW-1185">Reference proteome</keyword>
<keyword evidence="1" id="KW-0472">Membrane</keyword>
<proteinExistence type="predicted"/>
<name>A0ABV6CE54_9RHOB</name>
<dbReference type="Proteomes" id="UP001589795">
    <property type="component" value="Unassembled WGS sequence"/>
</dbReference>
<keyword evidence="1" id="KW-1133">Transmembrane helix</keyword>
<feature type="transmembrane region" description="Helical" evidence="1">
    <location>
        <begin position="6"/>
        <end position="22"/>
    </location>
</feature>
<dbReference type="EMBL" id="JBHLWQ010000014">
    <property type="protein sequence ID" value="MFC0199006.1"/>
    <property type="molecule type" value="Genomic_DNA"/>
</dbReference>
<evidence type="ECO:0000256" key="1">
    <source>
        <dbReference type="SAM" id="Phobius"/>
    </source>
</evidence>